<evidence type="ECO:0000256" key="2">
    <source>
        <dbReference type="ARBA" id="ARBA00004651"/>
    </source>
</evidence>
<dbReference type="RefSeq" id="WP_182551773.1">
    <property type="nucleotide sequence ID" value="NZ_JACGXN010000012.1"/>
</dbReference>
<evidence type="ECO:0000256" key="5">
    <source>
        <dbReference type="ARBA" id="ARBA00022475"/>
    </source>
</evidence>
<dbReference type="EMBL" id="JACGXN010000012">
    <property type="protein sequence ID" value="MBA8881159.1"/>
    <property type="molecule type" value="Genomic_DNA"/>
</dbReference>
<keyword evidence="6" id="KW-0533">Nickel</keyword>
<keyword evidence="16" id="KW-1185">Reference proteome</keyword>
<evidence type="ECO:0000256" key="6">
    <source>
        <dbReference type="ARBA" id="ARBA00022596"/>
    </source>
</evidence>
<evidence type="ECO:0000256" key="7">
    <source>
        <dbReference type="ARBA" id="ARBA00022692"/>
    </source>
</evidence>
<evidence type="ECO:0000256" key="13">
    <source>
        <dbReference type="RuleBase" id="RU362101"/>
    </source>
</evidence>
<gene>
    <name evidence="15" type="ORF">FHW16_004894</name>
</gene>
<evidence type="ECO:0000313" key="15">
    <source>
        <dbReference type="EMBL" id="MBA8881159.1"/>
    </source>
</evidence>
<dbReference type="GO" id="GO:0032025">
    <property type="term" value="P:response to cobalt ion"/>
    <property type="evidence" value="ECO:0007669"/>
    <property type="project" value="TreeGrafter"/>
</dbReference>
<dbReference type="GO" id="GO:0005886">
    <property type="term" value="C:plasma membrane"/>
    <property type="evidence" value="ECO:0007669"/>
    <property type="project" value="UniProtKB-SubCell"/>
</dbReference>
<evidence type="ECO:0000256" key="11">
    <source>
        <dbReference type="ARBA" id="ARBA00023136"/>
    </source>
</evidence>
<comment type="subcellular location">
    <subcellularLocation>
        <location evidence="2 13">Cell membrane</location>
        <topology evidence="2 13">Multi-pass membrane protein</topology>
    </subcellularLocation>
</comment>
<dbReference type="Pfam" id="PF03824">
    <property type="entry name" value="NicO"/>
    <property type="match status" value="1"/>
</dbReference>
<dbReference type="InterPro" id="IPR011541">
    <property type="entry name" value="Ni/Co_transpt_high_affinity"/>
</dbReference>
<evidence type="ECO:0000256" key="8">
    <source>
        <dbReference type="ARBA" id="ARBA00022989"/>
    </source>
</evidence>
<dbReference type="GO" id="GO:0006824">
    <property type="term" value="P:cobalt ion transport"/>
    <property type="evidence" value="ECO:0007669"/>
    <property type="project" value="UniProtKB-KW"/>
</dbReference>
<feature type="chain" id="PRO_5032904882" description="Nickel/cobalt efflux system" evidence="14">
    <location>
        <begin position="23"/>
        <end position="376"/>
    </location>
</feature>
<sequence>MRKTTLVCALVLAALFGGHALAQTSSLGIGSNEVAMQPTGPFAEIILWINLQQRNFYLAMTHALKAMREDPWQASVLVGLSFLYGILHAVGPGHGKAVISSYMLANETTLKRGILLSFASSMLQAITALFIVGLAWLVLRGTTVSMNDAARYMEIASFVLIIAFGLSLLWRKLPLLFGPRVAHLMPEKHDHGSVLTDHHHDHHHSHDDDCGCGHDHHDHTHDHGHSHSHTARAPVAHLHSHAHHDHSHAAGEVCATCGHSHAPDPAMLGGEFNWKTAWSAIVAVGLRPCSGALIVLTFSLLNGLMLGGVLSVFAMAFGTFITVAALATLAVTAKNVALKISGGGALSTRVQNTIEVGGALFIVLVGVLLLTAAIRF</sequence>
<evidence type="ECO:0000256" key="3">
    <source>
        <dbReference type="ARBA" id="ARBA00022426"/>
    </source>
</evidence>
<dbReference type="GO" id="GO:0046583">
    <property type="term" value="F:monoatomic cation efflux transmembrane transporter activity"/>
    <property type="evidence" value="ECO:0007669"/>
    <property type="project" value="TreeGrafter"/>
</dbReference>
<dbReference type="AlphaFoldDB" id="A0A839EQI3"/>
<evidence type="ECO:0000256" key="14">
    <source>
        <dbReference type="SAM" id="SignalP"/>
    </source>
</evidence>
<feature type="transmembrane region" description="Helical" evidence="13">
    <location>
        <begin position="114"/>
        <end position="139"/>
    </location>
</feature>
<feature type="transmembrane region" description="Helical" evidence="13">
    <location>
        <begin position="72"/>
        <end position="93"/>
    </location>
</feature>
<name>A0A839EQI3_9HYPH</name>
<evidence type="ECO:0000256" key="1">
    <source>
        <dbReference type="ARBA" id="ARBA00002510"/>
    </source>
</evidence>
<dbReference type="GO" id="GO:0015099">
    <property type="term" value="F:nickel cation transmembrane transporter activity"/>
    <property type="evidence" value="ECO:0007669"/>
    <property type="project" value="UniProtKB-UniRule"/>
</dbReference>
<feature type="transmembrane region" description="Helical" evidence="13">
    <location>
        <begin position="151"/>
        <end position="170"/>
    </location>
</feature>
<keyword evidence="7 13" id="KW-0812">Transmembrane</keyword>
<reference evidence="15 16" key="1">
    <citation type="submission" date="2020-07" db="EMBL/GenBank/DDBJ databases">
        <title>Genomic Encyclopedia of Type Strains, Phase IV (KMG-V): Genome sequencing to study the core and pangenomes of soil and plant-associated prokaryotes.</title>
        <authorList>
            <person name="Whitman W."/>
        </authorList>
    </citation>
    <scope>NUCLEOTIDE SEQUENCE [LARGE SCALE GENOMIC DNA]</scope>
    <source>
        <strain evidence="15 16">AN3</strain>
    </source>
</reference>
<dbReference type="PANTHER" id="PTHR40659">
    <property type="entry name" value="NICKEL/COBALT EFFLUX SYSTEM RCNA"/>
    <property type="match status" value="1"/>
</dbReference>
<keyword evidence="10" id="KW-0921">Nickel transport</keyword>
<keyword evidence="9" id="KW-0406">Ion transport</keyword>
<keyword evidence="14" id="KW-0732">Signal</keyword>
<comment type="caution">
    <text evidence="15">The sequence shown here is derived from an EMBL/GenBank/DDBJ whole genome shotgun (WGS) entry which is preliminary data.</text>
</comment>
<feature type="transmembrane region" description="Helical" evidence="13">
    <location>
        <begin position="277"/>
        <end position="298"/>
    </location>
</feature>
<evidence type="ECO:0000256" key="9">
    <source>
        <dbReference type="ARBA" id="ARBA00023065"/>
    </source>
</evidence>
<dbReference type="PANTHER" id="PTHR40659:SF1">
    <property type="entry name" value="NICKEL_COBALT EFFLUX SYSTEM RCNA"/>
    <property type="match status" value="1"/>
</dbReference>
<keyword evidence="3" id="KW-0171">Cobalt transport</keyword>
<protein>
    <recommendedName>
        <fullName evidence="13">Nickel/cobalt efflux system</fullName>
    </recommendedName>
</protein>
<evidence type="ECO:0000313" key="16">
    <source>
        <dbReference type="Proteomes" id="UP000549052"/>
    </source>
</evidence>
<feature type="transmembrane region" description="Helical" evidence="13">
    <location>
        <begin position="304"/>
        <end position="333"/>
    </location>
</feature>
<dbReference type="GO" id="GO:0010045">
    <property type="term" value="P:response to nickel cation"/>
    <property type="evidence" value="ECO:0007669"/>
    <property type="project" value="TreeGrafter"/>
</dbReference>
<comment type="similarity">
    <text evidence="13">Belongs to the NiCoT transporter (TC 2.A.52) family.</text>
</comment>
<keyword evidence="8 13" id="KW-1133">Transmembrane helix</keyword>
<evidence type="ECO:0000256" key="12">
    <source>
        <dbReference type="ARBA" id="ARBA00023285"/>
    </source>
</evidence>
<keyword evidence="5" id="KW-1003">Cell membrane</keyword>
<keyword evidence="11 13" id="KW-0472">Membrane</keyword>
<keyword evidence="4 13" id="KW-0813">Transport</keyword>
<feature type="transmembrane region" description="Helical" evidence="13">
    <location>
        <begin position="354"/>
        <end position="374"/>
    </location>
</feature>
<feature type="signal peptide" evidence="14">
    <location>
        <begin position="1"/>
        <end position="22"/>
    </location>
</feature>
<comment type="function">
    <text evidence="1">Efflux system for nickel and cobalt.</text>
</comment>
<dbReference type="InterPro" id="IPR051224">
    <property type="entry name" value="NiCoT_RcnA"/>
</dbReference>
<dbReference type="Proteomes" id="UP000549052">
    <property type="component" value="Unassembled WGS sequence"/>
</dbReference>
<evidence type="ECO:0000256" key="4">
    <source>
        <dbReference type="ARBA" id="ARBA00022448"/>
    </source>
</evidence>
<organism evidence="15 16">
    <name type="scientific">Phyllobacterium myrsinacearum</name>
    <dbReference type="NCBI Taxonomy" id="28101"/>
    <lineage>
        <taxon>Bacteria</taxon>
        <taxon>Pseudomonadati</taxon>
        <taxon>Pseudomonadota</taxon>
        <taxon>Alphaproteobacteria</taxon>
        <taxon>Hyphomicrobiales</taxon>
        <taxon>Phyllobacteriaceae</taxon>
        <taxon>Phyllobacterium</taxon>
    </lineage>
</organism>
<accession>A0A839EQI3</accession>
<keyword evidence="12" id="KW-0170">Cobalt</keyword>
<evidence type="ECO:0000256" key="10">
    <source>
        <dbReference type="ARBA" id="ARBA00023112"/>
    </source>
</evidence>
<proteinExistence type="inferred from homology"/>